<evidence type="ECO:0000256" key="1">
    <source>
        <dbReference type="SAM" id="MobiDB-lite"/>
    </source>
</evidence>
<reference evidence="2" key="1">
    <citation type="submission" date="2023-07" db="EMBL/GenBank/DDBJ databases">
        <authorList>
            <consortium name="AG Swart"/>
            <person name="Singh M."/>
            <person name="Singh A."/>
            <person name="Seah K."/>
            <person name="Emmerich C."/>
        </authorList>
    </citation>
    <scope>NUCLEOTIDE SEQUENCE</scope>
    <source>
        <strain evidence="2">DP1</strain>
    </source>
</reference>
<dbReference type="AlphaFoldDB" id="A0AAD1UQW3"/>
<dbReference type="PANTHER" id="PTHR21705:SF11">
    <property type="entry name" value="FHIP FAMILY PROTEIN CG3558"/>
    <property type="match status" value="1"/>
</dbReference>
<keyword evidence="3" id="KW-1185">Reference proteome</keyword>
<feature type="region of interest" description="Disordered" evidence="1">
    <location>
        <begin position="429"/>
        <end position="449"/>
    </location>
</feature>
<dbReference type="Pfam" id="PF10257">
    <property type="entry name" value="RAI16-like"/>
    <property type="match status" value="1"/>
</dbReference>
<dbReference type="InterPro" id="IPR019384">
    <property type="entry name" value="FHIP"/>
</dbReference>
<proteinExistence type="predicted"/>
<sequence length="1084" mass="126720">MKLLGIFKTKDKGPQYQIEKAWRSFENYYTYILSDDKLSKKARVVKKEEIRNNLRKIADLIIEEDQRNRRANTLGECMEYFLKFHVFESLIAYAKSNKPPGFFNFAMNVIIELLENVECVSLISQKSVHPAINQLLQMFEVTVKDKYEFMNYDTRVILDFLNVLCQKIAKMPYLSHLMFSNAKRLGHHKNEKGDYLPLKVVMRLLQDMTAKDNAVHCNRIYDTLRCILKINNPLVDEYINHESEICEILVNTLERFFHCLPTSLILSERSCFNVKDLVQENFPQSGDKNNFYFSYLKFLEFLKFLDELFNTNPAILENISIVFFNEFLMRLQDNLLDDDRNLLRFRTTLQYLIDIVDLINHSKIYEMIFFFLFGFPEKKQKSDSEGGLHDYTPKIMVTDEDLDSIDGSHIRDPLSGFEEAIYDINSTEKAVDEPEQQDSPMKYLDDKPKVPRINLTPVKERTAHHSRHKSSINFTSVRVPVVSSTKDPTGVVPATITGVTDYAQIETLLEVPSNLYSNCRTSRNSHHKRSNSQQVCETTEDHWVLAEQNFNARNFLDDDDLRVHDEGCLVDDEGNYTPDGRLSLDKIDQNNRFAYDNNSGEGHTQEIDKILQDENLTQRRKEDMLFQMLDDINLDTEEDDEYIEDPKDKGPLLVGLKIEEHLSHIISGKILTKIVEEREKCSAVVLKLISLFLNKNSPIIIESLVYRFLSKRICKNYDINNVKKAIRKSNPRQKLIEDIKEMHYITPESLEAYRAVSNNLVHESMSLYSISHDSLMQALDAPDKWNTIKQKYKKYRGRLDATPTYEFYSYGRGEATNRHHRLYDKSPTSFSTKSMSAYSSDSCSDEAEDDQDCQFFLHHRKPDFSVGKTTSSVSITDNELFEENDEEYKYDPTCNPLDQGLLFKLLFRRFRENFIPRHSCRVNTVENLIISSIFSKLASIPLCNKNLETYYLHAMLYCQFDHEPISLLDSLTTISNQIKERSQFEEFQYLKEEVRQSMIKGETKIRLSPKSNKTSEELTEMLNHHRGIIEGSIIFDEFLKEYLTIFDAKNELIKIINIYEEQYEEDLILEEAILKLNKVRKESF</sequence>
<protein>
    <submittedName>
        <fullName evidence="2">Uncharacterized protein</fullName>
    </submittedName>
</protein>
<evidence type="ECO:0000313" key="2">
    <source>
        <dbReference type="EMBL" id="CAI2371510.1"/>
    </source>
</evidence>
<organism evidence="2 3">
    <name type="scientific">Euplotes crassus</name>
    <dbReference type="NCBI Taxonomy" id="5936"/>
    <lineage>
        <taxon>Eukaryota</taxon>
        <taxon>Sar</taxon>
        <taxon>Alveolata</taxon>
        <taxon>Ciliophora</taxon>
        <taxon>Intramacronucleata</taxon>
        <taxon>Spirotrichea</taxon>
        <taxon>Hypotrichia</taxon>
        <taxon>Euplotida</taxon>
        <taxon>Euplotidae</taxon>
        <taxon>Moneuplotes</taxon>
    </lineage>
</organism>
<gene>
    <name evidence="2" type="ORF">ECRASSUSDP1_LOCUS12833</name>
</gene>
<dbReference type="Proteomes" id="UP001295684">
    <property type="component" value="Unassembled WGS sequence"/>
</dbReference>
<name>A0AAD1UQW3_EUPCR</name>
<accession>A0AAD1UQW3</accession>
<comment type="caution">
    <text evidence="2">The sequence shown here is derived from an EMBL/GenBank/DDBJ whole genome shotgun (WGS) entry which is preliminary data.</text>
</comment>
<evidence type="ECO:0000313" key="3">
    <source>
        <dbReference type="Proteomes" id="UP001295684"/>
    </source>
</evidence>
<dbReference type="EMBL" id="CAMPGE010012750">
    <property type="protein sequence ID" value="CAI2371510.1"/>
    <property type="molecule type" value="Genomic_DNA"/>
</dbReference>
<dbReference type="PANTHER" id="PTHR21705">
    <property type="entry name" value="RAI16 PROTEIN-RELATED"/>
    <property type="match status" value="1"/>
</dbReference>